<evidence type="ECO:0000256" key="2">
    <source>
        <dbReference type="ARBA" id="ARBA00022525"/>
    </source>
</evidence>
<dbReference type="GeneID" id="107084912"/>
<dbReference type="Gene3D" id="4.10.760.10">
    <property type="entry name" value="Agouti domain"/>
    <property type="match status" value="1"/>
</dbReference>
<keyword evidence="3 7" id="KW-0732">Signal</keyword>
<dbReference type="Ensembl" id="ENSCVAT00000002158.1">
    <property type="protein sequence ID" value="ENSCVAP00000008118.1"/>
    <property type="gene ID" value="ENSCVAG00000000947.1"/>
</dbReference>
<comment type="caution">
    <text evidence="6">Lacks conserved residue(s) required for the propagation of feature annotation.</text>
</comment>
<name>A0A3Q2CRF2_CYPVA</name>
<dbReference type="GeneTree" id="ENSGT00520000062345"/>
<evidence type="ECO:0000256" key="4">
    <source>
        <dbReference type="ARBA" id="ARBA00022854"/>
    </source>
</evidence>
<feature type="chain" id="PRO_5018719132" evidence="7">
    <location>
        <begin position="20"/>
        <end position="144"/>
    </location>
</feature>
<evidence type="ECO:0000256" key="7">
    <source>
        <dbReference type="SAM" id="SignalP"/>
    </source>
</evidence>
<keyword evidence="5 6" id="KW-1015">Disulfide bond</keyword>
<dbReference type="Proteomes" id="UP000265020">
    <property type="component" value="Unassembled WGS sequence"/>
</dbReference>
<dbReference type="PROSITE" id="PS51150">
    <property type="entry name" value="AGOUTI_2"/>
    <property type="match status" value="1"/>
</dbReference>
<evidence type="ECO:0000256" key="3">
    <source>
        <dbReference type="ARBA" id="ARBA00022729"/>
    </source>
</evidence>
<proteinExistence type="predicted"/>
<dbReference type="RefSeq" id="XP_015230459.1">
    <property type="nucleotide sequence ID" value="XM_015374973.1"/>
</dbReference>
<dbReference type="SMART" id="SM00792">
    <property type="entry name" value="Agouti"/>
    <property type="match status" value="1"/>
</dbReference>
<accession>A0A3Q2CRF2</accession>
<dbReference type="AlphaFoldDB" id="A0A3Q2CRF2"/>
<protein>
    <submittedName>
        <fullName evidence="9">Agouti-related protein-like</fullName>
    </submittedName>
</protein>
<dbReference type="GO" id="GO:0005615">
    <property type="term" value="C:extracellular space"/>
    <property type="evidence" value="ECO:0007669"/>
    <property type="project" value="TreeGrafter"/>
</dbReference>
<dbReference type="InterPro" id="IPR036836">
    <property type="entry name" value="Agouti_dom_sf"/>
</dbReference>
<dbReference type="GO" id="GO:0005184">
    <property type="term" value="F:neuropeptide hormone activity"/>
    <property type="evidence" value="ECO:0007669"/>
    <property type="project" value="TreeGrafter"/>
</dbReference>
<dbReference type="GO" id="GO:2000253">
    <property type="term" value="P:positive regulation of feeding behavior"/>
    <property type="evidence" value="ECO:0007669"/>
    <property type="project" value="TreeGrafter"/>
</dbReference>
<feature type="disulfide bond" evidence="6">
    <location>
        <begin position="98"/>
        <end position="116"/>
    </location>
</feature>
<organism evidence="9 10">
    <name type="scientific">Cyprinodon variegatus</name>
    <name type="common">Sheepshead minnow</name>
    <dbReference type="NCBI Taxonomy" id="28743"/>
    <lineage>
        <taxon>Eukaryota</taxon>
        <taxon>Metazoa</taxon>
        <taxon>Chordata</taxon>
        <taxon>Craniata</taxon>
        <taxon>Vertebrata</taxon>
        <taxon>Euteleostomi</taxon>
        <taxon>Actinopterygii</taxon>
        <taxon>Neopterygii</taxon>
        <taxon>Teleostei</taxon>
        <taxon>Neoteleostei</taxon>
        <taxon>Acanthomorphata</taxon>
        <taxon>Ovalentaria</taxon>
        <taxon>Atherinomorphae</taxon>
        <taxon>Cyprinodontiformes</taxon>
        <taxon>Cyprinodontidae</taxon>
        <taxon>Cyprinodon</taxon>
    </lineage>
</organism>
<dbReference type="GO" id="GO:0008343">
    <property type="term" value="P:adult feeding behavior"/>
    <property type="evidence" value="ECO:0007669"/>
    <property type="project" value="TreeGrafter"/>
</dbReference>
<evidence type="ECO:0000256" key="1">
    <source>
        <dbReference type="ARBA" id="ARBA00004613"/>
    </source>
</evidence>
<dbReference type="GO" id="GO:0007218">
    <property type="term" value="P:neuropeptide signaling pathway"/>
    <property type="evidence" value="ECO:0007669"/>
    <property type="project" value="TreeGrafter"/>
</dbReference>
<dbReference type="OrthoDB" id="9942042at2759"/>
<feature type="disulfide bond" evidence="6">
    <location>
        <begin position="107"/>
        <end position="114"/>
    </location>
</feature>
<reference evidence="9" key="1">
    <citation type="submission" date="2025-08" db="UniProtKB">
        <authorList>
            <consortium name="Ensembl"/>
        </authorList>
    </citation>
    <scope>IDENTIFICATION</scope>
</reference>
<keyword evidence="2" id="KW-0964">Secreted</keyword>
<evidence type="ECO:0000313" key="9">
    <source>
        <dbReference type="Ensembl" id="ENSCVAP00000008118.1"/>
    </source>
</evidence>
<evidence type="ECO:0000256" key="5">
    <source>
        <dbReference type="ARBA" id="ARBA00023157"/>
    </source>
</evidence>
<sequence>MKPAVKCLCFLHLAFFSLGLDAFISASRSKATQSDAGYQSQGRMPPLFARRGQQRLGVLVKHRIVSPQNVVPRPREVPNPILSKCSQLGQSCVPLWGCCGRCETCHCRFFNAICFCRKAKSQCGIKLLNTKSKKRPNPKKTLGL</sequence>
<feature type="domain" description="Agouti" evidence="8">
    <location>
        <begin position="85"/>
        <end position="123"/>
    </location>
</feature>
<reference evidence="9" key="2">
    <citation type="submission" date="2025-09" db="UniProtKB">
        <authorList>
            <consortium name="Ensembl"/>
        </authorList>
    </citation>
    <scope>IDENTIFICATION</scope>
</reference>
<dbReference type="KEGG" id="cvg:107084912"/>
<dbReference type="GO" id="GO:0009755">
    <property type="term" value="P:hormone-mediated signaling pathway"/>
    <property type="evidence" value="ECO:0007669"/>
    <property type="project" value="InterPro"/>
</dbReference>
<feature type="signal peptide" evidence="7">
    <location>
        <begin position="1"/>
        <end position="19"/>
    </location>
</feature>
<dbReference type="GO" id="GO:0070996">
    <property type="term" value="F:type 1 melanocortin receptor binding"/>
    <property type="evidence" value="ECO:0007669"/>
    <property type="project" value="TreeGrafter"/>
</dbReference>
<dbReference type="OMA" id="ICFCRKA"/>
<evidence type="ECO:0000256" key="6">
    <source>
        <dbReference type="PROSITE-ProRule" id="PRU00494"/>
    </source>
</evidence>
<comment type="subcellular location">
    <subcellularLocation>
        <location evidence="1">Secreted</location>
    </subcellularLocation>
</comment>
<dbReference type="Pfam" id="PF05039">
    <property type="entry name" value="Agouti"/>
    <property type="match status" value="1"/>
</dbReference>
<dbReference type="PANTHER" id="PTHR16551:SF5">
    <property type="entry name" value="AGOUTI-RELATED PEPTIDE 2"/>
    <property type="match status" value="1"/>
</dbReference>
<dbReference type="InterPro" id="IPR027300">
    <property type="entry name" value="Agouti_dom"/>
</dbReference>
<dbReference type="SUPFAM" id="SSF57055">
    <property type="entry name" value="Agouti-related protein"/>
    <property type="match status" value="1"/>
</dbReference>
<keyword evidence="4" id="KW-0960">Knottin</keyword>
<evidence type="ECO:0000259" key="8">
    <source>
        <dbReference type="PROSITE" id="PS51150"/>
    </source>
</evidence>
<evidence type="ECO:0000313" key="10">
    <source>
        <dbReference type="Proteomes" id="UP000265020"/>
    </source>
</evidence>
<keyword evidence="10" id="KW-1185">Reference proteome</keyword>
<dbReference type="InterPro" id="IPR007733">
    <property type="entry name" value="Agouti"/>
</dbReference>
<dbReference type="PANTHER" id="PTHR16551">
    <property type="entry name" value="AGOUTI RELATED"/>
    <property type="match status" value="1"/>
</dbReference>
<feature type="disulfide bond" evidence="6">
    <location>
        <begin position="102"/>
        <end position="123"/>
    </location>
</feature>